<dbReference type="InterPro" id="IPR051410">
    <property type="entry name" value="Ferric/Cupric_Reductase"/>
</dbReference>
<dbReference type="GO" id="GO:0052851">
    <property type="term" value="F:ferric-chelate reductase (NADPH) activity"/>
    <property type="evidence" value="ECO:0007669"/>
    <property type="project" value="UniProtKB-EC"/>
</dbReference>
<dbReference type="Pfam" id="PF08030">
    <property type="entry name" value="NAD_binding_6"/>
    <property type="match status" value="1"/>
</dbReference>
<evidence type="ECO:0000256" key="5">
    <source>
        <dbReference type="ARBA" id="ARBA00022475"/>
    </source>
</evidence>
<dbReference type="Proteomes" id="UP000258309">
    <property type="component" value="Unassembled WGS sequence"/>
</dbReference>
<keyword evidence="7" id="KW-0249">Electron transport</keyword>
<evidence type="ECO:0000256" key="13">
    <source>
        <dbReference type="ARBA" id="ARBA00048483"/>
    </source>
</evidence>
<keyword evidence="11 15" id="KW-0472">Membrane</keyword>
<dbReference type="InterPro" id="IPR039261">
    <property type="entry name" value="FNR_nucleotide-bd"/>
</dbReference>
<evidence type="ECO:0000256" key="6">
    <source>
        <dbReference type="ARBA" id="ARBA00022692"/>
    </source>
</evidence>
<dbReference type="EC" id="1.16.1.9" evidence="3"/>
<accession>A0A3E2GZZ6</accession>
<dbReference type="SFLD" id="SFLDG01168">
    <property type="entry name" value="Ferric_reductase_subgroup_(FRE"/>
    <property type="match status" value="1"/>
</dbReference>
<organism evidence="17 18">
    <name type="scientific">Scytalidium lignicola</name>
    <name type="common">Hyphomycete</name>
    <dbReference type="NCBI Taxonomy" id="5539"/>
    <lineage>
        <taxon>Eukaryota</taxon>
        <taxon>Fungi</taxon>
        <taxon>Dikarya</taxon>
        <taxon>Ascomycota</taxon>
        <taxon>Pezizomycotina</taxon>
        <taxon>Leotiomycetes</taxon>
        <taxon>Leotiomycetes incertae sedis</taxon>
        <taxon>Scytalidium</taxon>
    </lineage>
</organism>
<keyword evidence="10" id="KW-0406">Ion transport</keyword>
<reference evidence="17 18" key="1">
    <citation type="submission" date="2018-05" db="EMBL/GenBank/DDBJ databases">
        <title>Draft genome sequence of Scytalidium lignicola DSM 105466, a ubiquitous saprotrophic fungus.</title>
        <authorList>
            <person name="Buettner E."/>
            <person name="Gebauer A.M."/>
            <person name="Hofrichter M."/>
            <person name="Liers C."/>
            <person name="Kellner H."/>
        </authorList>
    </citation>
    <scope>NUCLEOTIDE SEQUENCE [LARGE SCALE GENOMIC DNA]</scope>
    <source>
        <strain evidence="17 18">DSM 105466</strain>
    </source>
</reference>
<evidence type="ECO:0000256" key="2">
    <source>
        <dbReference type="ARBA" id="ARBA00006278"/>
    </source>
</evidence>
<comment type="catalytic activity">
    <reaction evidence="13">
        <text>2 a Fe(II)-siderophore + NADP(+) + H(+) = 2 a Fe(III)-siderophore + NADPH</text>
        <dbReference type="Rhea" id="RHEA:28795"/>
        <dbReference type="Rhea" id="RHEA-COMP:11342"/>
        <dbReference type="Rhea" id="RHEA-COMP:11344"/>
        <dbReference type="ChEBI" id="CHEBI:15378"/>
        <dbReference type="ChEBI" id="CHEBI:29033"/>
        <dbReference type="ChEBI" id="CHEBI:29034"/>
        <dbReference type="ChEBI" id="CHEBI:57783"/>
        <dbReference type="ChEBI" id="CHEBI:58349"/>
        <dbReference type="EC" id="1.16.1.9"/>
    </reaction>
</comment>
<dbReference type="SFLD" id="SFLDS00052">
    <property type="entry name" value="Ferric_Reductase_Domain"/>
    <property type="match status" value="1"/>
</dbReference>
<dbReference type="SUPFAM" id="SSF63380">
    <property type="entry name" value="Riboflavin synthase domain-like"/>
    <property type="match status" value="1"/>
</dbReference>
<dbReference type="GO" id="GO:0006879">
    <property type="term" value="P:intracellular iron ion homeostasis"/>
    <property type="evidence" value="ECO:0007669"/>
    <property type="project" value="TreeGrafter"/>
</dbReference>
<sequence>MDMDMGSEMAGGMMDMAAGVPGLFYMQHIFWAFVGTTIGVAILTNVFNKILCYQRLAARNRSLQDPARPKTLLFKVQATLAAVIREITYYSPPIAFRGFHFYLPPMGPVIIMVAYVVLIVVCCFIGLHPNELLEWEDIGYRCGFIAVAQLPLIVLLAGKRNIIGFLTGMGYERLAWLHRWVARALLFTVLIHMGFWMREWGKYDYIMVKLKTDSITQRGIAAFGVLGWLMLSSLAPVRGLCYEFFVVQHVISWIGFLFAVYLHIPDENRVWIWIPLGFWAFDRVVRALYMLYTNLSFLHRGSSGFLACKATFEPLDASHTRIIIANPPVSWKAGQHVFLACHPLAPLSSHPFTIASLPEDGKMEFIVCAKKGATRRFFRYAEKVYPSLPFSSTKNTIGRSVLIDGPYSGIRPLQQFDSLLFFAGSTGATFTVPLMRDVIRRCIPDQAPRRYDIDGPAVVITRYIRFVWAVKKCSTLGWFANQFDQVIRDVESIRERGHDITVEIGVYITCDESFTSKRNSISSGCNPESSRAGKVQLRRSNSSDNYEKKALKEEVLEFPSQTASIKQGCCCRNTVHDEDAIVPPCCCSSKPTKRNSISSLSSSSSSLENKLGYDFNPSISLTSGRPSITDILLKTAEQARGEMGVVVCGPPGLVQCTRNAACKISDERAVHKGTGAQGIWVHAEGFGYA</sequence>
<dbReference type="GO" id="GO:0005886">
    <property type="term" value="C:plasma membrane"/>
    <property type="evidence" value="ECO:0007669"/>
    <property type="project" value="UniProtKB-SubCell"/>
</dbReference>
<dbReference type="GO" id="GO:0015677">
    <property type="term" value="P:copper ion import"/>
    <property type="evidence" value="ECO:0007669"/>
    <property type="project" value="TreeGrafter"/>
</dbReference>
<feature type="region of interest" description="Disordered" evidence="14">
    <location>
        <begin position="518"/>
        <end position="546"/>
    </location>
</feature>
<evidence type="ECO:0000256" key="4">
    <source>
        <dbReference type="ARBA" id="ARBA00022448"/>
    </source>
</evidence>
<proteinExistence type="inferred from homology"/>
<keyword evidence="8 15" id="KW-1133">Transmembrane helix</keyword>
<feature type="compositionally biased region" description="Polar residues" evidence="14">
    <location>
        <begin position="518"/>
        <end position="529"/>
    </location>
</feature>
<evidence type="ECO:0000313" key="17">
    <source>
        <dbReference type="EMBL" id="RFU26734.1"/>
    </source>
</evidence>
<dbReference type="Gene3D" id="3.40.50.80">
    <property type="entry name" value="Nucleotide-binding domain of ferredoxin-NADP reductase (FNR) module"/>
    <property type="match status" value="1"/>
</dbReference>
<evidence type="ECO:0000256" key="1">
    <source>
        <dbReference type="ARBA" id="ARBA00004651"/>
    </source>
</evidence>
<dbReference type="OMA" id="FVWVIKS"/>
<keyword evidence="12" id="KW-0325">Glycoprotein</keyword>
<evidence type="ECO:0000256" key="11">
    <source>
        <dbReference type="ARBA" id="ARBA00023136"/>
    </source>
</evidence>
<evidence type="ECO:0000256" key="3">
    <source>
        <dbReference type="ARBA" id="ARBA00012668"/>
    </source>
</evidence>
<dbReference type="Pfam" id="PF08022">
    <property type="entry name" value="FAD_binding_8"/>
    <property type="match status" value="1"/>
</dbReference>
<dbReference type="CDD" id="cd06186">
    <property type="entry name" value="NOX_Duox_like_FAD_NADP"/>
    <property type="match status" value="1"/>
</dbReference>
<dbReference type="Pfam" id="PF01794">
    <property type="entry name" value="Ferric_reduct"/>
    <property type="match status" value="1"/>
</dbReference>
<feature type="transmembrane region" description="Helical" evidence="15">
    <location>
        <begin position="244"/>
        <end position="264"/>
    </location>
</feature>
<evidence type="ECO:0000259" key="16">
    <source>
        <dbReference type="PROSITE" id="PS51384"/>
    </source>
</evidence>
<evidence type="ECO:0000256" key="9">
    <source>
        <dbReference type="ARBA" id="ARBA00023002"/>
    </source>
</evidence>
<dbReference type="InterPro" id="IPR013112">
    <property type="entry name" value="FAD-bd_8"/>
</dbReference>
<comment type="subcellular location">
    <subcellularLocation>
        <location evidence="1">Cell membrane</location>
        <topology evidence="1">Multi-pass membrane protein</topology>
    </subcellularLocation>
</comment>
<gene>
    <name evidence="17" type="ORF">B7463_g9596</name>
</gene>
<feature type="transmembrane region" description="Helical" evidence="15">
    <location>
        <begin position="177"/>
        <end position="197"/>
    </location>
</feature>
<dbReference type="InterPro" id="IPR017938">
    <property type="entry name" value="Riboflavin_synthase-like_b-brl"/>
</dbReference>
<comment type="caution">
    <text evidence="17">The sequence shown here is derived from an EMBL/GenBank/DDBJ whole genome shotgun (WGS) entry which is preliminary data.</text>
</comment>
<keyword evidence="6 15" id="KW-0812">Transmembrane</keyword>
<dbReference type="OrthoDB" id="3944240at2759"/>
<dbReference type="PANTHER" id="PTHR32361">
    <property type="entry name" value="FERRIC/CUPRIC REDUCTASE TRANSMEMBRANE COMPONENT"/>
    <property type="match status" value="1"/>
</dbReference>
<feature type="domain" description="FAD-binding FR-type" evidence="16">
    <location>
        <begin position="302"/>
        <end position="413"/>
    </location>
</feature>
<evidence type="ECO:0000256" key="12">
    <source>
        <dbReference type="ARBA" id="ARBA00023180"/>
    </source>
</evidence>
<feature type="transmembrane region" description="Helical" evidence="15">
    <location>
        <begin position="102"/>
        <end position="126"/>
    </location>
</feature>
<dbReference type="InterPro" id="IPR017927">
    <property type="entry name" value="FAD-bd_FR_type"/>
</dbReference>
<protein>
    <recommendedName>
        <fullName evidence="3">ferric-chelate reductase (NADPH)</fullName>
        <ecNumber evidence="3">1.16.1.9</ecNumber>
    </recommendedName>
</protein>
<name>A0A3E2GZZ6_SCYLI</name>
<feature type="transmembrane region" description="Helical" evidence="15">
    <location>
        <begin position="218"/>
        <end position="238"/>
    </location>
</feature>
<feature type="non-terminal residue" evidence="17">
    <location>
        <position position="689"/>
    </location>
</feature>
<keyword evidence="5" id="KW-1003">Cell membrane</keyword>
<evidence type="ECO:0000256" key="14">
    <source>
        <dbReference type="SAM" id="MobiDB-lite"/>
    </source>
</evidence>
<dbReference type="InterPro" id="IPR013121">
    <property type="entry name" value="Fe_red_NAD-bd_6"/>
</dbReference>
<dbReference type="STRING" id="5539.A0A3E2GZZ6"/>
<comment type="similarity">
    <text evidence="2">Belongs to the ferric reductase (FRE) family.</text>
</comment>
<dbReference type="PROSITE" id="PS51384">
    <property type="entry name" value="FAD_FR"/>
    <property type="match status" value="1"/>
</dbReference>
<keyword evidence="9" id="KW-0560">Oxidoreductase</keyword>
<evidence type="ECO:0000313" key="18">
    <source>
        <dbReference type="Proteomes" id="UP000258309"/>
    </source>
</evidence>
<keyword evidence="18" id="KW-1185">Reference proteome</keyword>
<dbReference type="InterPro" id="IPR013130">
    <property type="entry name" value="Fe3_Rdtase_TM_dom"/>
</dbReference>
<dbReference type="EMBL" id="NCSJ02000245">
    <property type="protein sequence ID" value="RFU26734.1"/>
    <property type="molecule type" value="Genomic_DNA"/>
</dbReference>
<dbReference type="PANTHER" id="PTHR32361:SF9">
    <property type="entry name" value="FERRIC REDUCTASE TRANSMEMBRANE COMPONENT 3-RELATED"/>
    <property type="match status" value="1"/>
</dbReference>
<feature type="transmembrane region" description="Helical" evidence="15">
    <location>
        <begin position="29"/>
        <end position="51"/>
    </location>
</feature>
<keyword evidence="4" id="KW-0813">Transport</keyword>
<evidence type="ECO:0000256" key="7">
    <source>
        <dbReference type="ARBA" id="ARBA00022982"/>
    </source>
</evidence>
<evidence type="ECO:0000256" key="10">
    <source>
        <dbReference type="ARBA" id="ARBA00023065"/>
    </source>
</evidence>
<dbReference type="GO" id="GO:0006826">
    <property type="term" value="P:iron ion transport"/>
    <property type="evidence" value="ECO:0007669"/>
    <property type="project" value="UniProtKB-ARBA"/>
</dbReference>
<evidence type="ECO:0000256" key="15">
    <source>
        <dbReference type="SAM" id="Phobius"/>
    </source>
</evidence>
<dbReference type="AlphaFoldDB" id="A0A3E2GZZ6"/>
<evidence type="ECO:0000256" key="8">
    <source>
        <dbReference type="ARBA" id="ARBA00022989"/>
    </source>
</evidence>
<feature type="transmembrane region" description="Helical" evidence="15">
    <location>
        <begin position="138"/>
        <end position="157"/>
    </location>
</feature>
<feature type="non-terminal residue" evidence="17">
    <location>
        <position position="1"/>
    </location>
</feature>